<dbReference type="GO" id="GO:0001682">
    <property type="term" value="P:tRNA 5'-leader removal"/>
    <property type="evidence" value="ECO:0007669"/>
    <property type="project" value="InterPro"/>
</dbReference>
<dbReference type="STRING" id="361077.A0A152A2V6"/>
<dbReference type="GO" id="GO:0000447">
    <property type="term" value="P:endonucleolytic cleavage in ITS1 to separate SSU-rRNA from 5.8S rRNA and LSU-rRNA from tricistronic rRNA transcript (SSU-rRNA, 5.8S rRNA, LSU-rRNA)"/>
    <property type="evidence" value="ECO:0007669"/>
    <property type="project" value="TreeGrafter"/>
</dbReference>
<dbReference type="AlphaFoldDB" id="A0A152A2V6"/>
<comment type="caution">
    <text evidence="1">The sequence shown here is derived from an EMBL/GenBank/DDBJ whole genome shotgun (WGS) entry which is preliminary data.</text>
</comment>
<dbReference type="FunCoup" id="A0A152A2V6">
    <property type="interactions" value="65"/>
</dbReference>
<dbReference type="GO" id="GO:0000172">
    <property type="term" value="C:ribonuclease MRP complex"/>
    <property type="evidence" value="ECO:0007669"/>
    <property type="project" value="TreeGrafter"/>
</dbReference>
<dbReference type="PANTHER" id="PTHR15396:SF1">
    <property type="entry name" value="RIBONUCLEASE P PROTEIN SUBUNIT P40"/>
    <property type="match status" value="1"/>
</dbReference>
<dbReference type="GO" id="GO:0030681">
    <property type="term" value="C:multimeric ribonuclease P complex"/>
    <property type="evidence" value="ECO:0007669"/>
    <property type="project" value="TreeGrafter"/>
</dbReference>
<organism evidence="1 2">
    <name type="scientific">Tieghemostelium lacteum</name>
    <name type="common">Slime mold</name>
    <name type="synonym">Dictyostelium lacteum</name>
    <dbReference type="NCBI Taxonomy" id="361077"/>
    <lineage>
        <taxon>Eukaryota</taxon>
        <taxon>Amoebozoa</taxon>
        <taxon>Evosea</taxon>
        <taxon>Eumycetozoa</taxon>
        <taxon>Dictyostelia</taxon>
        <taxon>Dictyosteliales</taxon>
        <taxon>Raperosteliaceae</taxon>
        <taxon>Tieghemostelium</taxon>
    </lineage>
</organism>
<evidence type="ECO:0000313" key="1">
    <source>
        <dbReference type="EMBL" id="KYR00540.1"/>
    </source>
</evidence>
<keyword evidence="2" id="KW-1185">Reference proteome</keyword>
<dbReference type="InterPro" id="IPR013893">
    <property type="entry name" value="RNase_P_Rpp40"/>
</dbReference>
<sequence length="378" mass="43552">MSIIGHDVPNSKIIFKRFNIKNEDHYNKFSSTVHGHWFNQKLQMILPIKDDGNVKSKGSLLSKINTNRLSIENEVIKYFSGDSTYHKENLFYYQIECTLDLLLEDNFIKEYIKGGGFYGISQFNFIDSGNVVAFIPDGKIVLSLEKDTYQQLGLVGKKSSIRNNNRYIVTLDTHDFQSTSKNYQHIITCLRDRISTINLIVYSLDPKSLKLRAIQFPKGVLSKVHQMKPTQFFKKYRIPLPPKPIQPEFKSSQKEIRESQLMEWNELLGYISCDIEWQLESTDEDPSSKVSECFVGTLNGFISNHVALDLVSKMKEWIDEGWIEYGCINLLGFTDTPISWKNIEHGYDLAAENDNSIVILPKGEYWISSFSSSIDNYS</sequence>
<dbReference type="PANTHER" id="PTHR15396">
    <property type="entry name" value="RIBONUCLEASE P PROTEIN SUBUNIT P40"/>
    <property type="match status" value="1"/>
</dbReference>
<dbReference type="OrthoDB" id="63112at2759"/>
<gene>
    <name evidence="1" type="ORF">DLAC_02552</name>
</gene>
<dbReference type="EMBL" id="LODT01000013">
    <property type="protein sequence ID" value="KYR00540.1"/>
    <property type="molecule type" value="Genomic_DNA"/>
</dbReference>
<dbReference type="Pfam" id="PF08584">
    <property type="entry name" value="Ribonuc_P_40"/>
    <property type="match status" value="1"/>
</dbReference>
<accession>A0A152A2V6</accession>
<reference evidence="1 2" key="1">
    <citation type="submission" date="2015-12" db="EMBL/GenBank/DDBJ databases">
        <title>Dictyostelia acquired genes for synthesis and detection of signals that induce cell-type specialization by lateral gene transfer from prokaryotes.</title>
        <authorList>
            <person name="Gloeckner G."/>
            <person name="Schaap P."/>
        </authorList>
    </citation>
    <scope>NUCLEOTIDE SEQUENCE [LARGE SCALE GENOMIC DNA]</scope>
    <source>
        <strain evidence="1 2">TK</strain>
    </source>
</reference>
<dbReference type="Proteomes" id="UP000076078">
    <property type="component" value="Unassembled WGS sequence"/>
</dbReference>
<name>A0A152A2V6_TIELA</name>
<dbReference type="GO" id="GO:0004526">
    <property type="term" value="F:ribonuclease P activity"/>
    <property type="evidence" value="ECO:0007669"/>
    <property type="project" value="TreeGrafter"/>
</dbReference>
<dbReference type="InParanoid" id="A0A152A2V6"/>
<evidence type="ECO:0000313" key="2">
    <source>
        <dbReference type="Proteomes" id="UP000076078"/>
    </source>
</evidence>
<proteinExistence type="predicted"/>
<dbReference type="GO" id="GO:0000171">
    <property type="term" value="F:ribonuclease MRP activity"/>
    <property type="evidence" value="ECO:0007669"/>
    <property type="project" value="TreeGrafter"/>
</dbReference>
<dbReference type="OMA" id="HAYNCRV"/>
<protein>
    <submittedName>
        <fullName evidence="1">RNase P protein subunit</fullName>
    </submittedName>
</protein>